<dbReference type="CDD" id="cd00130">
    <property type="entry name" value="PAS"/>
    <property type="match status" value="1"/>
</dbReference>
<evidence type="ECO:0000259" key="5">
    <source>
        <dbReference type="PROSITE" id="PS50113"/>
    </source>
</evidence>
<keyword evidence="3" id="KW-0902">Two-component regulatory system</keyword>
<dbReference type="InterPro" id="IPR000014">
    <property type="entry name" value="PAS"/>
</dbReference>
<dbReference type="InterPro" id="IPR013656">
    <property type="entry name" value="PAS_4"/>
</dbReference>
<dbReference type="Proteomes" id="UP001163266">
    <property type="component" value="Chromosome"/>
</dbReference>
<reference evidence="6" key="1">
    <citation type="submission" date="2022-10" db="EMBL/GenBank/DDBJ databases">
        <title>Complete genome sequence of Schlegelella aquatica LMG 23380.</title>
        <authorList>
            <person name="Musilova J."/>
            <person name="Kourilova X."/>
            <person name="Bezdicek M."/>
            <person name="Hermankova K."/>
            <person name="Obruca S."/>
            <person name="Sedlar K."/>
        </authorList>
    </citation>
    <scope>NUCLEOTIDE SEQUENCE</scope>
    <source>
        <strain evidence="6">LMG 23380</strain>
    </source>
</reference>
<keyword evidence="2" id="KW-0418">Kinase</keyword>
<proteinExistence type="predicted"/>
<dbReference type="Pfam" id="PF07730">
    <property type="entry name" value="HisKA_3"/>
    <property type="match status" value="1"/>
</dbReference>
<evidence type="ECO:0000313" key="7">
    <source>
        <dbReference type="Proteomes" id="UP001163266"/>
    </source>
</evidence>
<protein>
    <submittedName>
        <fullName evidence="6">PAS domain-containing protein</fullName>
    </submittedName>
</protein>
<evidence type="ECO:0000256" key="2">
    <source>
        <dbReference type="ARBA" id="ARBA00022777"/>
    </source>
</evidence>
<dbReference type="PANTHER" id="PTHR24421:SF61">
    <property type="entry name" value="OXYGEN SENSOR HISTIDINE KINASE NREB"/>
    <property type="match status" value="1"/>
</dbReference>
<dbReference type="Gene3D" id="3.30.565.10">
    <property type="entry name" value="Histidine kinase-like ATPase, C-terminal domain"/>
    <property type="match status" value="1"/>
</dbReference>
<dbReference type="Pfam" id="PF08448">
    <property type="entry name" value="PAS_4"/>
    <property type="match status" value="1"/>
</dbReference>
<evidence type="ECO:0000313" key="6">
    <source>
        <dbReference type="EMBL" id="UZD56409.1"/>
    </source>
</evidence>
<dbReference type="InterPro" id="IPR035965">
    <property type="entry name" value="PAS-like_dom_sf"/>
</dbReference>
<keyword evidence="1" id="KW-0808">Transferase</keyword>
<dbReference type="InterPro" id="IPR036890">
    <property type="entry name" value="HATPase_C_sf"/>
</dbReference>
<organism evidence="6 7">
    <name type="scientific">Caldimonas aquatica</name>
    <dbReference type="NCBI Taxonomy" id="376175"/>
    <lineage>
        <taxon>Bacteria</taxon>
        <taxon>Pseudomonadati</taxon>
        <taxon>Pseudomonadota</taxon>
        <taxon>Betaproteobacteria</taxon>
        <taxon>Burkholderiales</taxon>
        <taxon>Sphaerotilaceae</taxon>
        <taxon>Caldimonas</taxon>
    </lineage>
</organism>
<dbReference type="InterPro" id="IPR000700">
    <property type="entry name" value="PAS-assoc_C"/>
</dbReference>
<dbReference type="EMBL" id="CP110257">
    <property type="protein sequence ID" value="UZD56409.1"/>
    <property type="molecule type" value="Genomic_DNA"/>
</dbReference>
<feature type="region of interest" description="Disordered" evidence="4">
    <location>
        <begin position="123"/>
        <end position="152"/>
    </location>
</feature>
<evidence type="ECO:0000256" key="4">
    <source>
        <dbReference type="SAM" id="MobiDB-lite"/>
    </source>
</evidence>
<dbReference type="PROSITE" id="PS50113">
    <property type="entry name" value="PAC"/>
    <property type="match status" value="1"/>
</dbReference>
<evidence type="ECO:0000256" key="1">
    <source>
        <dbReference type="ARBA" id="ARBA00022679"/>
    </source>
</evidence>
<dbReference type="SMART" id="SM00091">
    <property type="entry name" value="PAS"/>
    <property type="match status" value="1"/>
</dbReference>
<dbReference type="CDD" id="cd16917">
    <property type="entry name" value="HATPase_UhpB-NarQ-NarX-like"/>
    <property type="match status" value="1"/>
</dbReference>
<dbReference type="InterPro" id="IPR003594">
    <property type="entry name" value="HATPase_dom"/>
</dbReference>
<dbReference type="SUPFAM" id="SSF55874">
    <property type="entry name" value="ATPase domain of HSP90 chaperone/DNA topoisomerase II/histidine kinase"/>
    <property type="match status" value="1"/>
</dbReference>
<dbReference type="SUPFAM" id="SSF55785">
    <property type="entry name" value="PYP-like sensor domain (PAS domain)"/>
    <property type="match status" value="1"/>
</dbReference>
<dbReference type="NCBIfam" id="TIGR00229">
    <property type="entry name" value="sensory_box"/>
    <property type="match status" value="1"/>
</dbReference>
<sequence>MRRPIALHWQVAAIPAALAVLLVLSVLGLSQWLLNGYLEDRAATRMRQAGAAFAFRLAKAIEQREDHLRMIARVEGQGALDPALLTPVLQWAQQHLEGSRQLAVVDLDGRVIASTEAAQVGSVHEQAQRLPGEAAQSRVGRPRAIETGGGPVPVDEKRMVVEMAVPLPGPQGRLEAVLVSSIDWWWFVSLREPILGLELDSRGEGLDLGIYSTEQRRLLTRMESLGELDPVLMRADTGGPRPARYWKTSTNGGRELLMASIPVGGPAGLGWQVVAVQDLGVALRPSQTLQRSVAAVGVLAALVFGALGYKLSRRLMQPYERLLAAMTRRVREASTPGRAGLAGYLDVLTAHARDLPMPREAPAGGPEGPLEQRPLTAREVLALLAQDATRLQLVLDALPSGVLLCDCGLRVLYWNEACRRMFAGWSDREVLGRTPQSSFAGGVAAETMQRLHEQLQQGHEVNGSGPMQRRDGEALHCEWHATQARDATGNFVGYLLVANDTTAQHQAQSHAAALTQRLMSQEKEMTQRIAQSLHDRLGQTLLAIRLSCEVARSLHGEGEDGRMRQLDERIASLIAQAFLEVRRVLIELRPPLLEEEGLEIALDNELRSRAAASPRVRLVFDGPLDERAARWPADVEYAAFMVAREAIANALMHGQPSTVRVVLSGTQGGLRLRVEDDGVGLPAGGVSVEPGHLGVVGMRERATAIGAAFSIGAGAGGGTVVELHWTACP</sequence>
<dbReference type="InterPro" id="IPR011712">
    <property type="entry name" value="Sig_transdc_His_kin_sub3_dim/P"/>
</dbReference>
<dbReference type="InterPro" id="IPR050482">
    <property type="entry name" value="Sensor_HK_TwoCompSys"/>
</dbReference>
<dbReference type="PANTHER" id="PTHR24421">
    <property type="entry name" value="NITRATE/NITRITE SENSOR PROTEIN NARX-RELATED"/>
    <property type="match status" value="1"/>
</dbReference>
<name>A0ABY6MWQ3_9BURK</name>
<dbReference type="Pfam" id="PF02518">
    <property type="entry name" value="HATPase_c"/>
    <property type="match status" value="1"/>
</dbReference>
<feature type="domain" description="PAC" evidence="5">
    <location>
        <begin position="461"/>
        <end position="513"/>
    </location>
</feature>
<evidence type="ECO:0000256" key="3">
    <source>
        <dbReference type="ARBA" id="ARBA00023012"/>
    </source>
</evidence>
<dbReference type="Gene3D" id="1.20.5.1930">
    <property type="match status" value="1"/>
</dbReference>
<accession>A0ABY6MWQ3</accession>
<gene>
    <name evidence="6" type="ORF">OMP39_07560</name>
</gene>
<keyword evidence="7" id="KW-1185">Reference proteome</keyword>
<dbReference type="RefSeq" id="WP_264894416.1">
    <property type="nucleotide sequence ID" value="NZ_CP110257.1"/>
</dbReference>
<dbReference type="Gene3D" id="3.30.450.20">
    <property type="entry name" value="PAS domain"/>
    <property type="match status" value="2"/>
</dbReference>